<accession>A0ABU6T2Q3</accession>
<reference evidence="1 2" key="1">
    <citation type="journal article" date="2023" name="Plants (Basel)">
        <title>Bridging the Gap: Combining Genomics and Transcriptomics Approaches to Understand Stylosanthes scabra, an Orphan Legume from the Brazilian Caatinga.</title>
        <authorList>
            <person name="Ferreira-Neto J.R.C."/>
            <person name="da Silva M.D."/>
            <person name="Binneck E."/>
            <person name="de Melo N.F."/>
            <person name="da Silva R.H."/>
            <person name="de Melo A.L.T.M."/>
            <person name="Pandolfi V."/>
            <person name="Bustamante F.O."/>
            <person name="Brasileiro-Vidal A.C."/>
            <person name="Benko-Iseppon A.M."/>
        </authorList>
    </citation>
    <scope>NUCLEOTIDE SEQUENCE [LARGE SCALE GENOMIC DNA]</scope>
    <source>
        <tissue evidence="1">Leaves</tissue>
    </source>
</reference>
<dbReference type="EMBL" id="JASCZI010090623">
    <property type="protein sequence ID" value="MED6142799.1"/>
    <property type="molecule type" value="Genomic_DNA"/>
</dbReference>
<dbReference type="Proteomes" id="UP001341840">
    <property type="component" value="Unassembled WGS sequence"/>
</dbReference>
<evidence type="ECO:0000313" key="2">
    <source>
        <dbReference type="Proteomes" id="UP001341840"/>
    </source>
</evidence>
<evidence type="ECO:0000313" key="1">
    <source>
        <dbReference type="EMBL" id="MED6142799.1"/>
    </source>
</evidence>
<sequence>MNPIGESPMKQVGGRTCKTLRSSSQTEFKQSSSIVEGEIVPPLILAAHARSGRDSWAGSDRAPLPADESGRLLGMLRGIGPTSSAVRICLPVLQVESARLIYTSRMFWATCEENMDLAHVLASTGVLDPLLLGRMWILPLG</sequence>
<comment type="caution">
    <text evidence="1">The sequence shown here is derived from an EMBL/GenBank/DDBJ whole genome shotgun (WGS) entry which is preliminary data.</text>
</comment>
<keyword evidence="2" id="KW-1185">Reference proteome</keyword>
<proteinExistence type="predicted"/>
<name>A0ABU6T2Q3_9FABA</name>
<protein>
    <submittedName>
        <fullName evidence="1">Uncharacterized protein</fullName>
    </submittedName>
</protein>
<organism evidence="1 2">
    <name type="scientific">Stylosanthes scabra</name>
    <dbReference type="NCBI Taxonomy" id="79078"/>
    <lineage>
        <taxon>Eukaryota</taxon>
        <taxon>Viridiplantae</taxon>
        <taxon>Streptophyta</taxon>
        <taxon>Embryophyta</taxon>
        <taxon>Tracheophyta</taxon>
        <taxon>Spermatophyta</taxon>
        <taxon>Magnoliopsida</taxon>
        <taxon>eudicotyledons</taxon>
        <taxon>Gunneridae</taxon>
        <taxon>Pentapetalae</taxon>
        <taxon>rosids</taxon>
        <taxon>fabids</taxon>
        <taxon>Fabales</taxon>
        <taxon>Fabaceae</taxon>
        <taxon>Papilionoideae</taxon>
        <taxon>50 kb inversion clade</taxon>
        <taxon>dalbergioids sensu lato</taxon>
        <taxon>Dalbergieae</taxon>
        <taxon>Pterocarpus clade</taxon>
        <taxon>Stylosanthes</taxon>
    </lineage>
</organism>
<gene>
    <name evidence="1" type="ORF">PIB30_000998</name>
</gene>